<protein>
    <submittedName>
        <fullName evidence="8">RNA polymerase sigma factor FliA</fullName>
    </submittedName>
</protein>
<evidence type="ECO:0000259" key="5">
    <source>
        <dbReference type="Pfam" id="PF04539"/>
    </source>
</evidence>
<evidence type="ECO:0000313" key="8">
    <source>
        <dbReference type="EMBL" id="OIQ80033.1"/>
    </source>
</evidence>
<reference evidence="8" key="1">
    <citation type="submission" date="2016-10" db="EMBL/GenBank/DDBJ databases">
        <title>Sequence of Gallionella enrichment culture.</title>
        <authorList>
            <person name="Poehlein A."/>
            <person name="Muehling M."/>
            <person name="Daniel R."/>
        </authorList>
    </citation>
    <scope>NUCLEOTIDE SEQUENCE</scope>
</reference>
<evidence type="ECO:0000256" key="4">
    <source>
        <dbReference type="ARBA" id="ARBA00023163"/>
    </source>
</evidence>
<dbReference type="GO" id="GO:0003677">
    <property type="term" value="F:DNA binding"/>
    <property type="evidence" value="ECO:0007669"/>
    <property type="project" value="UniProtKB-KW"/>
</dbReference>
<dbReference type="NCBIfam" id="TIGR02479">
    <property type="entry name" value="FliA_WhiG"/>
    <property type="match status" value="1"/>
</dbReference>
<proteinExistence type="predicted"/>
<dbReference type="Pfam" id="PF04542">
    <property type="entry name" value="Sigma70_r2"/>
    <property type="match status" value="1"/>
</dbReference>
<dbReference type="AlphaFoldDB" id="A0A1J5Q8N1"/>
<feature type="domain" description="RNA polymerase sigma-70 region 4" evidence="7">
    <location>
        <begin position="183"/>
        <end position="232"/>
    </location>
</feature>
<evidence type="ECO:0000259" key="6">
    <source>
        <dbReference type="Pfam" id="PF04542"/>
    </source>
</evidence>
<dbReference type="SUPFAM" id="SSF88659">
    <property type="entry name" value="Sigma3 and sigma4 domains of RNA polymerase sigma factors"/>
    <property type="match status" value="2"/>
</dbReference>
<keyword evidence="2" id="KW-0731">Sigma factor</keyword>
<dbReference type="Gene3D" id="1.20.140.160">
    <property type="match status" value="1"/>
</dbReference>
<dbReference type="EMBL" id="MLJW01001119">
    <property type="protein sequence ID" value="OIQ80033.1"/>
    <property type="molecule type" value="Genomic_DNA"/>
</dbReference>
<sequence>MKAMTYAPHESREERLARHLPLVRRIAGQMAAQLPASVDLADLEQAGMIGLWDALERGQEQAAAQFGAYAAIRIRGAIYDELRRQDWLPRRSRVQERAIQKTMQALTQSLGRPPEDHEVAAALGWTLDAYQSALAQTSLQLLYLEDLAPGDGIEFTERHADASIAQPDAALQEEQLERDLRDAIQALPERERLILSLYYQEELQLKEIGQVLEVSESRVSQLMKQAVMRLRASLQAHGAAPVR</sequence>
<dbReference type="InterPro" id="IPR013324">
    <property type="entry name" value="RNA_pol_sigma_r3/r4-like"/>
</dbReference>
<keyword evidence="1" id="KW-0805">Transcription regulation</keyword>
<dbReference type="Pfam" id="PF04545">
    <property type="entry name" value="Sigma70_r4"/>
    <property type="match status" value="1"/>
</dbReference>
<feature type="domain" description="RNA polymerase sigma-70 region 3" evidence="5">
    <location>
        <begin position="98"/>
        <end position="136"/>
    </location>
</feature>
<dbReference type="GO" id="GO:0016987">
    <property type="term" value="F:sigma factor activity"/>
    <property type="evidence" value="ECO:0007669"/>
    <property type="project" value="UniProtKB-KW"/>
</dbReference>
<dbReference type="InterPro" id="IPR007624">
    <property type="entry name" value="RNA_pol_sigma70_r3"/>
</dbReference>
<dbReference type="GO" id="GO:0006352">
    <property type="term" value="P:DNA-templated transcription initiation"/>
    <property type="evidence" value="ECO:0007669"/>
    <property type="project" value="InterPro"/>
</dbReference>
<dbReference type="InterPro" id="IPR014284">
    <property type="entry name" value="RNA_pol_sigma-70_dom"/>
</dbReference>
<gene>
    <name evidence="8" type="primary">fliA_13</name>
    <name evidence="8" type="ORF">GALL_382170</name>
</gene>
<dbReference type="NCBIfam" id="NF005413">
    <property type="entry name" value="PRK06986.1"/>
    <property type="match status" value="1"/>
</dbReference>
<dbReference type="Gene3D" id="1.10.1740.10">
    <property type="match status" value="1"/>
</dbReference>
<dbReference type="InterPro" id="IPR007627">
    <property type="entry name" value="RNA_pol_sigma70_r2"/>
</dbReference>
<dbReference type="PANTHER" id="PTHR30385">
    <property type="entry name" value="SIGMA FACTOR F FLAGELLAR"/>
    <property type="match status" value="1"/>
</dbReference>
<feature type="domain" description="RNA polymerase sigma-70 region 2" evidence="6">
    <location>
        <begin position="17"/>
        <end position="87"/>
    </location>
</feature>
<accession>A0A1J5Q8N1</accession>
<evidence type="ECO:0000256" key="3">
    <source>
        <dbReference type="ARBA" id="ARBA00023125"/>
    </source>
</evidence>
<dbReference type="CDD" id="cd06171">
    <property type="entry name" value="Sigma70_r4"/>
    <property type="match status" value="1"/>
</dbReference>
<dbReference type="Pfam" id="PF04539">
    <property type="entry name" value="Sigma70_r3"/>
    <property type="match status" value="1"/>
</dbReference>
<name>A0A1J5Q8N1_9ZZZZ</name>
<dbReference type="NCBIfam" id="TIGR02937">
    <property type="entry name" value="sigma70-ECF"/>
    <property type="match status" value="1"/>
</dbReference>
<evidence type="ECO:0000256" key="1">
    <source>
        <dbReference type="ARBA" id="ARBA00023015"/>
    </source>
</evidence>
<dbReference type="GO" id="GO:0003899">
    <property type="term" value="F:DNA-directed RNA polymerase activity"/>
    <property type="evidence" value="ECO:0007669"/>
    <property type="project" value="InterPro"/>
</dbReference>
<organism evidence="8">
    <name type="scientific">mine drainage metagenome</name>
    <dbReference type="NCBI Taxonomy" id="410659"/>
    <lineage>
        <taxon>unclassified sequences</taxon>
        <taxon>metagenomes</taxon>
        <taxon>ecological metagenomes</taxon>
    </lineage>
</organism>
<evidence type="ECO:0000256" key="2">
    <source>
        <dbReference type="ARBA" id="ARBA00023082"/>
    </source>
</evidence>
<dbReference type="InterPro" id="IPR013325">
    <property type="entry name" value="RNA_pol_sigma_r2"/>
</dbReference>
<comment type="caution">
    <text evidence="8">The sequence shown here is derived from an EMBL/GenBank/DDBJ whole genome shotgun (WGS) entry which is preliminary data.</text>
</comment>
<dbReference type="InterPro" id="IPR000943">
    <property type="entry name" value="RNA_pol_sigma70"/>
</dbReference>
<dbReference type="InterPro" id="IPR007630">
    <property type="entry name" value="RNA_pol_sigma70_r4"/>
</dbReference>
<dbReference type="PANTHER" id="PTHR30385:SF7">
    <property type="entry name" value="RNA POLYMERASE SIGMA FACTOR FLIA"/>
    <property type="match status" value="1"/>
</dbReference>
<keyword evidence="3" id="KW-0238">DNA-binding</keyword>
<keyword evidence="4" id="KW-0804">Transcription</keyword>
<evidence type="ECO:0000259" key="7">
    <source>
        <dbReference type="Pfam" id="PF04545"/>
    </source>
</evidence>
<dbReference type="PRINTS" id="PR00046">
    <property type="entry name" value="SIGMA70FCT"/>
</dbReference>
<dbReference type="SUPFAM" id="SSF88946">
    <property type="entry name" value="Sigma2 domain of RNA polymerase sigma factors"/>
    <property type="match status" value="1"/>
</dbReference>
<dbReference type="InterPro" id="IPR012845">
    <property type="entry name" value="RNA_pol_sigma_FliA_WhiG"/>
</dbReference>